<evidence type="ECO:0008006" key="4">
    <source>
        <dbReference type="Google" id="ProtNLM"/>
    </source>
</evidence>
<organism evidence="2 3">
    <name type="scientific">Acidovorax delafieldii</name>
    <name type="common">Pseudomonas delafieldii</name>
    <dbReference type="NCBI Taxonomy" id="47920"/>
    <lineage>
        <taxon>Bacteria</taxon>
        <taxon>Pseudomonadati</taxon>
        <taxon>Pseudomonadota</taxon>
        <taxon>Betaproteobacteria</taxon>
        <taxon>Burkholderiales</taxon>
        <taxon>Comamonadaceae</taxon>
        <taxon>Acidovorax</taxon>
    </lineage>
</organism>
<dbReference type="EMBL" id="VJWE01000018">
    <property type="protein sequence ID" value="TWG33153.1"/>
    <property type="molecule type" value="Genomic_DNA"/>
</dbReference>
<evidence type="ECO:0000313" key="3">
    <source>
        <dbReference type="Proteomes" id="UP000321485"/>
    </source>
</evidence>
<gene>
    <name evidence="2" type="ORF">ATF69_4224</name>
</gene>
<accession>A0A561XAL0</accession>
<reference evidence="2 3" key="1">
    <citation type="journal article" date="2015" name="Stand. Genomic Sci.">
        <title>Genomic Encyclopedia of Bacterial and Archaeal Type Strains, Phase III: the genomes of soil and plant-associated and newly described type strains.</title>
        <authorList>
            <person name="Whitman W.B."/>
            <person name="Woyke T."/>
            <person name="Klenk H.P."/>
            <person name="Zhou Y."/>
            <person name="Lilburn T.G."/>
            <person name="Beck B.J."/>
            <person name="De Vos P."/>
            <person name="Vandamme P."/>
            <person name="Eisen J.A."/>
            <person name="Garrity G."/>
            <person name="Hugenholtz P."/>
            <person name="Kyrpides N.C."/>
        </authorList>
    </citation>
    <scope>NUCLEOTIDE SEQUENCE [LARGE SCALE GENOMIC DNA]</scope>
    <source>
        <strain evidence="2 3">DSM 64</strain>
    </source>
</reference>
<sequence>MGKSAGVADKPAVADQQPPQQRIRSMTKTPAHSGTRRLCVILTSVLAASLLAGCATPTGADPSAEAPYCYKARKGRVIACTRVPAPSLNADAQAKRFNPDPNALTVYVVRRNWGDGGRFVKISADNEMTAETLPNTMVRFKLKPGTHTFTLDFEGERQVATVDGKAGDLRFLRIDGTVWAWKSTFVWATDGEDAIRERAYKARLVSDLTVK</sequence>
<name>A0A561XAL0_ACIDE</name>
<feature type="compositionally biased region" description="Polar residues" evidence="1">
    <location>
        <begin position="17"/>
        <end position="30"/>
    </location>
</feature>
<feature type="region of interest" description="Disordered" evidence="1">
    <location>
        <begin position="1"/>
        <end position="30"/>
    </location>
</feature>
<comment type="caution">
    <text evidence="2">The sequence shown here is derived from an EMBL/GenBank/DDBJ whole genome shotgun (WGS) entry which is preliminary data.</text>
</comment>
<evidence type="ECO:0000256" key="1">
    <source>
        <dbReference type="SAM" id="MobiDB-lite"/>
    </source>
</evidence>
<protein>
    <recommendedName>
        <fullName evidence="4">DUF2846 domain-containing protein</fullName>
    </recommendedName>
</protein>
<evidence type="ECO:0000313" key="2">
    <source>
        <dbReference type="EMBL" id="TWG33153.1"/>
    </source>
</evidence>
<proteinExistence type="predicted"/>
<dbReference type="Proteomes" id="UP000321485">
    <property type="component" value="Unassembled WGS sequence"/>
</dbReference>
<dbReference type="AlphaFoldDB" id="A0A561XAL0"/>